<dbReference type="InterPro" id="IPR050317">
    <property type="entry name" value="Plant_Fungal_Acyltransferase"/>
</dbReference>
<sequence length="494" mass="55493">MGLFTSPPPRQKPPKVPSDTVIPFHFLDDQLYAKALILHLTYRFDGVLDVGKLKGALERLVELEGWRKLGGRVREGENGRLEYHVPEKYTEERPGFNWTHVEHQMSINEHELASQLPRTPADATGPVLFEDPAKFYGLICAPSTPRHIDDWLYTDTAPLSIHINSFTDATLLSMNCGHYLWDALGQASFLQAWIALLNGREADVPPVVGYDKDPFDKVGTQVQPEKYILRDSILTGWRWWLFVFNMIVELLWYRKQEGRAIFLPGSFVNNLRERAIASLPVDSEGNAPFLSEGDVLLAWWTRLTTKTQGVRGSTPVLIMNVSNLRGLIDEALPPGAAYLANATMVTNTHISAQTLLDQSLSQTALQIRNDLRTQRIPEQAHAWISLQKEMDKSLGRAPMVGQPGMVFHAYSNWHRGRFYDVDFSAAVVGGGKGGRPSYINVTGLENGFSTRNSGPILGRDGKGDWWMHWNLRAGGWGRVEEELRSLGEGPKKEI</sequence>
<dbReference type="EMBL" id="ML995821">
    <property type="protein sequence ID" value="KAF2771089.1"/>
    <property type="molecule type" value="Genomic_DNA"/>
</dbReference>
<keyword evidence="2" id="KW-1185">Reference proteome</keyword>
<dbReference type="Proteomes" id="UP000799436">
    <property type="component" value="Unassembled WGS sequence"/>
</dbReference>
<proteinExistence type="predicted"/>
<gene>
    <name evidence="1" type="ORF">EJ03DRAFT_342450</name>
</gene>
<organism evidence="1 2">
    <name type="scientific">Teratosphaeria nubilosa</name>
    <dbReference type="NCBI Taxonomy" id="161662"/>
    <lineage>
        <taxon>Eukaryota</taxon>
        <taxon>Fungi</taxon>
        <taxon>Dikarya</taxon>
        <taxon>Ascomycota</taxon>
        <taxon>Pezizomycotina</taxon>
        <taxon>Dothideomycetes</taxon>
        <taxon>Dothideomycetidae</taxon>
        <taxon>Mycosphaerellales</taxon>
        <taxon>Teratosphaeriaceae</taxon>
        <taxon>Teratosphaeria</taxon>
    </lineage>
</organism>
<dbReference type="GO" id="GO:0016747">
    <property type="term" value="F:acyltransferase activity, transferring groups other than amino-acyl groups"/>
    <property type="evidence" value="ECO:0007669"/>
    <property type="project" value="TreeGrafter"/>
</dbReference>
<reference evidence="1" key="1">
    <citation type="journal article" date="2020" name="Stud. Mycol.">
        <title>101 Dothideomycetes genomes: a test case for predicting lifestyles and emergence of pathogens.</title>
        <authorList>
            <person name="Haridas S."/>
            <person name="Albert R."/>
            <person name="Binder M."/>
            <person name="Bloem J."/>
            <person name="Labutti K."/>
            <person name="Salamov A."/>
            <person name="Andreopoulos B."/>
            <person name="Baker S."/>
            <person name="Barry K."/>
            <person name="Bills G."/>
            <person name="Bluhm B."/>
            <person name="Cannon C."/>
            <person name="Castanera R."/>
            <person name="Culley D."/>
            <person name="Daum C."/>
            <person name="Ezra D."/>
            <person name="Gonzalez J."/>
            <person name="Henrissat B."/>
            <person name="Kuo A."/>
            <person name="Liang C."/>
            <person name="Lipzen A."/>
            <person name="Lutzoni F."/>
            <person name="Magnuson J."/>
            <person name="Mondo S."/>
            <person name="Nolan M."/>
            <person name="Ohm R."/>
            <person name="Pangilinan J."/>
            <person name="Park H.-J."/>
            <person name="Ramirez L."/>
            <person name="Alfaro M."/>
            <person name="Sun H."/>
            <person name="Tritt A."/>
            <person name="Yoshinaga Y."/>
            <person name="Zwiers L.-H."/>
            <person name="Turgeon B."/>
            <person name="Goodwin S."/>
            <person name="Spatafora J."/>
            <person name="Crous P."/>
            <person name="Grigoriev I."/>
        </authorList>
    </citation>
    <scope>NUCLEOTIDE SEQUENCE</scope>
    <source>
        <strain evidence="1">CBS 116005</strain>
    </source>
</reference>
<name>A0A6G1LET9_9PEZI</name>
<evidence type="ECO:0000313" key="1">
    <source>
        <dbReference type="EMBL" id="KAF2771089.1"/>
    </source>
</evidence>
<accession>A0A6G1LET9</accession>
<dbReference type="Gene3D" id="3.30.559.10">
    <property type="entry name" value="Chloramphenicol acetyltransferase-like domain"/>
    <property type="match status" value="2"/>
</dbReference>
<dbReference type="PANTHER" id="PTHR31642">
    <property type="entry name" value="TRICHOTHECENE 3-O-ACETYLTRANSFERASE"/>
    <property type="match status" value="1"/>
</dbReference>
<dbReference type="AlphaFoldDB" id="A0A6G1LET9"/>
<protein>
    <submittedName>
        <fullName evidence="1">LysR family regulatory protein</fullName>
    </submittedName>
</protein>
<dbReference type="OrthoDB" id="21502at2759"/>
<dbReference type="InterPro" id="IPR023213">
    <property type="entry name" value="CAT-like_dom_sf"/>
</dbReference>
<dbReference type="PANTHER" id="PTHR31642:SF294">
    <property type="entry name" value="ACETYLTRANSFERASE MATC1"/>
    <property type="match status" value="1"/>
</dbReference>
<evidence type="ECO:0000313" key="2">
    <source>
        <dbReference type="Proteomes" id="UP000799436"/>
    </source>
</evidence>